<evidence type="ECO:0000313" key="1">
    <source>
        <dbReference type="EMBL" id="MBB5342618.1"/>
    </source>
</evidence>
<dbReference type="EMBL" id="JACHDZ010000001">
    <property type="protein sequence ID" value="MBB5342618.1"/>
    <property type="molecule type" value="Genomic_DNA"/>
</dbReference>
<gene>
    <name evidence="1" type="ORF">HDF10_000568</name>
</gene>
<dbReference type="InterPro" id="IPR024524">
    <property type="entry name" value="DUF3800"/>
</dbReference>
<comment type="caution">
    <text evidence="1">The sequence shown here is derived from an EMBL/GenBank/DDBJ whole genome shotgun (WGS) entry which is preliminary data.</text>
</comment>
<protein>
    <recommendedName>
        <fullName evidence="3">DUF3800 domain-containing protein</fullName>
    </recommendedName>
</protein>
<dbReference type="AlphaFoldDB" id="A0A7W8N2P5"/>
<dbReference type="Pfam" id="PF12686">
    <property type="entry name" value="DUF3800"/>
    <property type="match status" value="1"/>
</dbReference>
<name>A0A7W8N2P5_9BACT</name>
<dbReference type="Proteomes" id="UP000569092">
    <property type="component" value="Unassembled WGS sequence"/>
</dbReference>
<reference evidence="1 2" key="1">
    <citation type="submission" date="2020-08" db="EMBL/GenBank/DDBJ databases">
        <title>Genomic Encyclopedia of Type Strains, Phase IV (KMG-V): Genome sequencing to study the core and pangenomes of soil and plant-associated prokaryotes.</title>
        <authorList>
            <person name="Whitman W."/>
        </authorList>
    </citation>
    <scope>NUCLEOTIDE SEQUENCE [LARGE SCALE GENOMIC DNA]</scope>
    <source>
        <strain evidence="1 2">M8US30</strain>
    </source>
</reference>
<evidence type="ECO:0000313" key="2">
    <source>
        <dbReference type="Proteomes" id="UP000569092"/>
    </source>
</evidence>
<organism evidence="1 2">
    <name type="scientific">Tunturiibacter lichenicola</name>
    <dbReference type="NCBI Taxonomy" id="2051959"/>
    <lineage>
        <taxon>Bacteria</taxon>
        <taxon>Pseudomonadati</taxon>
        <taxon>Acidobacteriota</taxon>
        <taxon>Terriglobia</taxon>
        <taxon>Terriglobales</taxon>
        <taxon>Acidobacteriaceae</taxon>
        <taxon>Tunturiibacter</taxon>
    </lineage>
</organism>
<sequence length="232" mass="26653">MHLLYADESGSIGDPNQNYFVLAGVSVFERETHWIETELNKIAARFLPHNPHAIELHGSPMRTGRNGWDQFPQVDRHNAIIDALKIGVCDRHPRHVRIFAAVLDKRNFAGQDIAKVAFEQLSSRFDQFLGRLYRQKDDPQRGLILFDESATEARIQTLAREFKHSGHTYGVTRNYAEVPVFMDSRASRLIQLADLVAYAVFLQFERGDDRYYKTIQKCFDSEGGVVHGLYTR</sequence>
<accession>A0A7W8N2P5</accession>
<evidence type="ECO:0008006" key="3">
    <source>
        <dbReference type="Google" id="ProtNLM"/>
    </source>
</evidence>
<proteinExistence type="predicted"/>